<dbReference type="GO" id="GO:0016989">
    <property type="term" value="F:sigma factor antagonist activity"/>
    <property type="evidence" value="ECO:0007669"/>
    <property type="project" value="TreeGrafter"/>
</dbReference>
<gene>
    <name evidence="15" type="ORF">DPM12_18815</name>
</gene>
<feature type="region of interest" description="Disordered" evidence="11">
    <location>
        <begin position="237"/>
        <end position="265"/>
    </location>
</feature>
<evidence type="ECO:0000256" key="12">
    <source>
        <dbReference type="SAM" id="Phobius"/>
    </source>
</evidence>
<dbReference type="InterPro" id="IPR051474">
    <property type="entry name" value="Anti-sigma-K/W_factor"/>
</dbReference>
<evidence type="ECO:0000259" key="13">
    <source>
        <dbReference type="Pfam" id="PF10099"/>
    </source>
</evidence>
<name>A0A329QEC2_9ACTN</name>
<evidence type="ECO:0000256" key="11">
    <source>
        <dbReference type="SAM" id="MobiDB-lite"/>
    </source>
</evidence>
<organism evidence="15 16">
    <name type="scientific">Phytoactinopolyspora halophila</name>
    <dbReference type="NCBI Taxonomy" id="1981511"/>
    <lineage>
        <taxon>Bacteria</taxon>
        <taxon>Bacillati</taxon>
        <taxon>Actinomycetota</taxon>
        <taxon>Actinomycetes</taxon>
        <taxon>Jiangellales</taxon>
        <taxon>Jiangellaceae</taxon>
        <taxon>Phytoactinopolyspora</taxon>
    </lineage>
</organism>
<dbReference type="EMBL" id="QMIG01000026">
    <property type="protein sequence ID" value="RAW10594.1"/>
    <property type="molecule type" value="Genomic_DNA"/>
</dbReference>
<protein>
    <recommendedName>
        <fullName evidence="10">Regulator of SigK</fullName>
    </recommendedName>
    <alternativeName>
        <fullName evidence="9">Sigma-K anti-sigma factor RskA</fullName>
    </alternativeName>
</protein>
<feature type="domain" description="Anti-sigma K factor RskA C-terminal" evidence="13">
    <location>
        <begin position="112"/>
        <end position="249"/>
    </location>
</feature>
<dbReference type="Pfam" id="PF22618">
    <property type="entry name" value="RskA_N"/>
    <property type="match status" value="1"/>
</dbReference>
<feature type="domain" description="Anti-sigma-K factor RskA N-terminal" evidence="14">
    <location>
        <begin position="10"/>
        <end position="49"/>
    </location>
</feature>
<evidence type="ECO:0000256" key="7">
    <source>
        <dbReference type="ARBA" id="ARBA00023136"/>
    </source>
</evidence>
<evidence type="ECO:0000313" key="16">
    <source>
        <dbReference type="Proteomes" id="UP000250462"/>
    </source>
</evidence>
<keyword evidence="6" id="KW-0805">Transcription regulation</keyword>
<evidence type="ECO:0000256" key="3">
    <source>
        <dbReference type="ARBA" id="ARBA00022475"/>
    </source>
</evidence>
<evidence type="ECO:0000256" key="9">
    <source>
        <dbReference type="ARBA" id="ARBA00029829"/>
    </source>
</evidence>
<dbReference type="GO" id="GO:0006417">
    <property type="term" value="P:regulation of translation"/>
    <property type="evidence" value="ECO:0007669"/>
    <property type="project" value="TreeGrafter"/>
</dbReference>
<keyword evidence="8" id="KW-0804">Transcription</keyword>
<dbReference type="InterPro" id="IPR053877">
    <property type="entry name" value="RskA_N"/>
</dbReference>
<proteinExistence type="predicted"/>
<dbReference type="Pfam" id="PF10099">
    <property type="entry name" value="RskA_C"/>
    <property type="match status" value="1"/>
</dbReference>
<keyword evidence="7 12" id="KW-0472">Membrane</keyword>
<keyword evidence="16" id="KW-1185">Reference proteome</keyword>
<evidence type="ECO:0000256" key="4">
    <source>
        <dbReference type="ARBA" id="ARBA00022692"/>
    </source>
</evidence>
<dbReference type="Proteomes" id="UP000250462">
    <property type="component" value="Unassembled WGS sequence"/>
</dbReference>
<dbReference type="AlphaFoldDB" id="A0A329QEC2"/>
<evidence type="ECO:0000313" key="15">
    <source>
        <dbReference type="EMBL" id="RAW10594.1"/>
    </source>
</evidence>
<comment type="subcellular location">
    <subcellularLocation>
        <location evidence="2">Cell membrane</location>
    </subcellularLocation>
    <subcellularLocation>
        <location evidence="1">Membrane</location>
        <topology evidence="1">Single-pass membrane protein</topology>
    </subcellularLocation>
</comment>
<comment type="caution">
    <text evidence="15">The sequence shown here is derived from an EMBL/GenBank/DDBJ whole genome shotgun (WGS) entry which is preliminary data.</text>
</comment>
<feature type="transmembrane region" description="Helical" evidence="12">
    <location>
        <begin position="105"/>
        <end position="126"/>
    </location>
</feature>
<keyword evidence="5 12" id="KW-1133">Transmembrane helix</keyword>
<evidence type="ECO:0000259" key="14">
    <source>
        <dbReference type="Pfam" id="PF22618"/>
    </source>
</evidence>
<dbReference type="InterPro" id="IPR041916">
    <property type="entry name" value="Anti_sigma_zinc_sf"/>
</dbReference>
<evidence type="ECO:0000256" key="5">
    <source>
        <dbReference type="ARBA" id="ARBA00022989"/>
    </source>
</evidence>
<dbReference type="Gene3D" id="1.10.10.1320">
    <property type="entry name" value="Anti-sigma factor, zinc-finger domain"/>
    <property type="match status" value="1"/>
</dbReference>
<evidence type="ECO:0000256" key="1">
    <source>
        <dbReference type="ARBA" id="ARBA00004167"/>
    </source>
</evidence>
<dbReference type="PANTHER" id="PTHR37461">
    <property type="entry name" value="ANTI-SIGMA-K FACTOR RSKA"/>
    <property type="match status" value="1"/>
</dbReference>
<evidence type="ECO:0000256" key="2">
    <source>
        <dbReference type="ARBA" id="ARBA00004236"/>
    </source>
</evidence>
<accession>A0A329QEC2</accession>
<evidence type="ECO:0000256" key="6">
    <source>
        <dbReference type="ARBA" id="ARBA00023015"/>
    </source>
</evidence>
<reference evidence="15 16" key="1">
    <citation type="submission" date="2018-06" db="EMBL/GenBank/DDBJ databases">
        <title>Phytoactinopolyspora halophila sp. nov., a novel halophilic actinomycete isolated from a saline soil in China.</title>
        <authorList>
            <person name="Tang S.-K."/>
        </authorList>
    </citation>
    <scope>NUCLEOTIDE SEQUENCE [LARGE SCALE GENOMIC DNA]</scope>
    <source>
        <strain evidence="15 16">YIM 96934</strain>
    </source>
</reference>
<dbReference type="PANTHER" id="PTHR37461:SF1">
    <property type="entry name" value="ANTI-SIGMA-K FACTOR RSKA"/>
    <property type="match status" value="1"/>
</dbReference>
<sequence>MRMAANAEIHTLATPYALHALSDEDVELFEQHLAECAACQAEVDEIRETATRLGTAAAVVPPSELKADVMRRVAHVRPLPPTEDVDDGDRRALEAGVRRRGWRRWWGPAATGLAAAMTAGVIMLGVQLNETRDDLERAEQLATQVEELVAAPDAEMIHADGDAAAGTVVMARSLNTAVVLARDMDPVSAEETYQMWFIGDDGARSAGVLGDTDDGQLGPVTAHGLDDAEHIGITVEPAGGSEQPTTDPVMVIDLPTAPSSPSSSR</sequence>
<keyword evidence="3" id="KW-1003">Cell membrane</keyword>
<dbReference type="GO" id="GO:0005886">
    <property type="term" value="C:plasma membrane"/>
    <property type="evidence" value="ECO:0007669"/>
    <property type="project" value="UniProtKB-SubCell"/>
</dbReference>
<keyword evidence="4 12" id="KW-0812">Transmembrane</keyword>
<evidence type="ECO:0000256" key="10">
    <source>
        <dbReference type="ARBA" id="ARBA00030803"/>
    </source>
</evidence>
<dbReference type="InterPro" id="IPR018764">
    <property type="entry name" value="RskA_C"/>
</dbReference>
<evidence type="ECO:0000256" key="8">
    <source>
        <dbReference type="ARBA" id="ARBA00023163"/>
    </source>
</evidence>